<dbReference type="AlphaFoldDB" id="A0A0N1ECE2"/>
<evidence type="ECO:0000313" key="1">
    <source>
        <dbReference type="EMBL" id="KPH56467.1"/>
    </source>
</evidence>
<sequence>MKYRSKYHQEALNKAFFSKFAQGIIQRICLTRNTNYIKAYKTTLRINLVGEILNRGKKYSYDCFKEFHNNFVVLEEL</sequence>
<gene>
    <name evidence="1" type="ORF">HPU229334_01750</name>
</gene>
<accession>A0A0N1ECE2</accession>
<dbReference type="Proteomes" id="UP000037997">
    <property type="component" value="Unassembled WGS sequence"/>
</dbReference>
<reference evidence="1 2" key="1">
    <citation type="submission" date="2014-06" db="EMBL/GenBank/DDBJ databases">
        <title>Helicobacter pullorum isolates in fresh chicken meat - phenotypic and genotypic features.</title>
        <authorList>
            <person name="Borges V."/>
            <person name="Santos A."/>
            <person name="Correia C.B."/>
            <person name="Saraiva M."/>
            <person name="Menard A."/>
            <person name="Vieira L."/>
            <person name="Sampaio D.A."/>
            <person name="Gomes J.P."/>
            <person name="Oleastro M."/>
        </authorList>
    </citation>
    <scope>NUCLEOTIDE SEQUENCE [LARGE SCALE GENOMIC DNA]</scope>
    <source>
        <strain evidence="1 2">229334/12</strain>
    </source>
</reference>
<dbReference type="EMBL" id="JNOC01000015">
    <property type="protein sequence ID" value="KPH56467.1"/>
    <property type="molecule type" value="Genomic_DNA"/>
</dbReference>
<comment type="caution">
    <text evidence="1">The sequence shown here is derived from an EMBL/GenBank/DDBJ whole genome shotgun (WGS) entry which is preliminary data.</text>
</comment>
<organism evidence="1 2">
    <name type="scientific">Helicobacter pullorum</name>
    <dbReference type="NCBI Taxonomy" id="35818"/>
    <lineage>
        <taxon>Bacteria</taxon>
        <taxon>Pseudomonadati</taxon>
        <taxon>Campylobacterota</taxon>
        <taxon>Epsilonproteobacteria</taxon>
        <taxon>Campylobacterales</taxon>
        <taxon>Helicobacteraceae</taxon>
        <taxon>Helicobacter</taxon>
    </lineage>
</organism>
<protein>
    <submittedName>
        <fullName evidence="1">Uncharacterized protein</fullName>
    </submittedName>
</protein>
<name>A0A0N1ECE2_9HELI</name>
<evidence type="ECO:0000313" key="2">
    <source>
        <dbReference type="Proteomes" id="UP000037997"/>
    </source>
</evidence>
<dbReference type="RefSeq" id="WP_054197551.1">
    <property type="nucleotide sequence ID" value="NZ_FZMV01000009.1"/>
</dbReference>
<proteinExistence type="predicted"/>